<proteinExistence type="predicted"/>
<accession>A0A386HR03</accession>
<sequence length="104" mass="11913">MLTENRKYNFVGELTLHKSNIANAPHQPKDDKVNWLFLNTGERQFSFVYKIGNPLEARYGSPFKADLAFTMIEAVQDIINLNQAYEVLRGQEIIGTVRIINALE</sequence>
<dbReference type="OrthoDB" id="1443697at2"/>
<name>A0A386HR03_9BACT</name>
<protein>
    <submittedName>
        <fullName evidence="1">Uncharacterized protein</fullName>
    </submittedName>
</protein>
<reference evidence="1 2" key="1">
    <citation type="submission" date="2018-09" db="EMBL/GenBank/DDBJ databases">
        <title>Arachidicoccus sp. nov., a bacterium isolated from soil.</title>
        <authorList>
            <person name="Weon H.-Y."/>
            <person name="Kwon S.-W."/>
            <person name="Lee S.A."/>
        </authorList>
    </citation>
    <scope>NUCLEOTIDE SEQUENCE [LARGE SCALE GENOMIC DNA]</scope>
    <source>
        <strain evidence="1 2">KIS59-12</strain>
    </source>
</reference>
<gene>
    <name evidence="1" type="ORF">D6B99_11095</name>
</gene>
<dbReference type="KEGG" id="ark:D6B99_11095"/>
<keyword evidence="2" id="KW-1185">Reference proteome</keyword>
<dbReference type="Proteomes" id="UP000266118">
    <property type="component" value="Chromosome"/>
</dbReference>
<dbReference type="AlphaFoldDB" id="A0A386HR03"/>
<dbReference type="EMBL" id="CP032489">
    <property type="protein sequence ID" value="AYD48089.1"/>
    <property type="molecule type" value="Genomic_DNA"/>
</dbReference>
<evidence type="ECO:0000313" key="1">
    <source>
        <dbReference type="EMBL" id="AYD48089.1"/>
    </source>
</evidence>
<dbReference type="RefSeq" id="WP_119988267.1">
    <property type="nucleotide sequence ID" value="NZ_CP032489.1"/>
</dbReference>
<organism evidence="1 2">
    <name type="scientific">Arachidicoccus soli</name>
    <dbReference type="NCBI Taxonomy" id="2341117"/>
    <lineage>
        <taxon>Bacteria</taxon>
        <taxon>Pseudomonadati</taxon>
        <taxon>Bacteroidota</taxon>
        <taxon>Chitinophagia</taxon>
        <taxon>Chitinophagales</taxon>
        <taxon>Chitinophagaceae</taxon>
        <taxon>Arachidicoccus</taxon>
    </lineage>
</organism>
<evidence type="ECO:0000313" key="2">
    <source>
        <dbReference type="Proteomes" id="UP000266118"/>
    </source>
</evidence>